<dbReference type="EMBL" id="PKPP01009258">
    <property type="protein sequence ID" value="PWA48687.1"/>
    <property type="molecule type" value="Genomic_DNA"/>
</dbReference>
<dbReference type="InterPro" id="IPR036047">
    <property type="entry name" value="F-box-like_dom_sf"/>
</dbReference>
<gene>
    <name evidence="2" type="ORF">CTI12_AA488530</name>
</gene>
<dbReference type="STRING" id="35608.A0A2U1LI59"/>
<protein>
    <recommendedName>
        <fullName evidence="1">F-box domain-containing protein</fullName>
    </recommendedName>
</protein>
<dbReference type="SUPFAM" id="SSF81383">
    <property type="entry name" value="F-box domain"/>
    <property type="match status" value="1"/>
</dbReference>
<sequence>MARGHDWINTTLPDELLLEIFRNLDSKSTRDAMSLMCRRWLSLERFSSDTIRIGSSGSPEALVDLLARRFTNVKNVYIDERLSVSLPVDFVSYWDMGFVKDGV</sequence>
<proteinExistence type="predicted"/>
<organism evidence="2 3">
    <name type="scientific">Artemisia annua</name>
    <name type="common">Sweet wormwood</name>
    <dbReference type="NCBI Taxonomy" id="35608"/>
    <lineage>
        <taxon>Eukaryota</taxon>
        <taxon>Viridiplantae</taxon>
        <taxon>Streptophyta</taxon>
        <taxon>Embryophyta</taxon>
        <taxon>Tracheophyta</taxon>
        <taxon>Spermatophyta</taxon>
        <taxon>Magnoliopsida</taxon>
        <taxon>eudicotyledons</taxon>
        <taxon>Gunneridae</taxon>
        <taxon>Pentapetalae</taxon>
        <taxon>asterids</taxon>
        <taxon>campanulids</taxon>
        <taxon>Asterales</taxon>
        <taxon>Asteraceae</taxon>
        <taxon>Asteroideae</taxon>
        <taxon>Anthemideae</taxon>
        <taxon>Artemisiinae</taxon>
        <taxon>Artemisia</taxon>
    </lineage>
</organism>
<dbReference type="Gene3D" id="1.20.1280.50">
    <property type="match status" value="1"/>
</dbReference>
<reference evidence="2 3" key="1">
    <citation type="journal article" date="2018" name="Mol. Plant">
        <title>The genome of Artemisia annua provides insight into the evolution of Asteraceae family and artemisinin biosynthesis.</title>
        <authorList>
            <person name="Shen Q."/>
            <person name="Zhang L."/>
            <person name="Liao Z."/>
            <person name="Wang S."/>
            <person name="Yan T."/>
            <person name="Shi P."/>
            <person name="Liu M."/>
            <person name="Fu X."/>
            <person name="Pan Q."/>
            <person name="Wang Y."/>
            <person name="Lv Z."/>
            <person name="Lu X."/>
            <person name="Zhang F."/>
            <person name="Jiang W."/>
            <person name="Ma Y."/>
            <person name="Chen M."/>
            <person name="Hao X."/>
            <person name="Li L."/>
            <person name="Tang Y."/>
            <person name="Lv G."/>
            <person name="Zhou Y."/>
            <person name="Sun X."/>
            <person name="Brodelius P.E."/>
            <person name="Rose J.K.C."/>
            <person name="Tang K."/>
        </authorList>
    </citation>
    <scope>NUCLEOTIDE SEQUENCE [LARGE SCALE GENOMIC DNA]</scope>
    <source>
        <strain evidence="3">cv. Huhao1</strain>
        <tissue evidence="2">Leaf</tissue>
    </source>
</reference>
<keyword evidence="3" id="KW-1185">Reference proteome</keyword>
<dbReference type="Pfam" id="PF12937">
    <property type="entry name" value="F-box-like"/>
    <property type="match status" value="1"/>
</dbReference>
<name>A0A2U1LI59_ARTAN</name>
<dbReference type="AlphaFoldDB" id="A0A2U1LI59"/>
<feature type="domain" description="F-box" evidence="1">
    <location>
        <begin position="6"/>
        <end position="43"/>
    </location>
</feature>
<evidence type="ECO:0000313" key="3">
    <source>
        <dbReference type="Proteomes" id="UP000245207"/>
    </source>
</evidence>
<dbReference type="CDD" id="cd22159">
    <property type="entry name" value="F-box_AtTIR1-like"/>
    <property type="match status" value="1"/>
</dbReference>
<dbReference type="OrthoDB" id="550575at2759"/>
<dbReference type="PROSITE" id="PS50181">
    <property type="entry name" value="FBOX"/>
    <property type="match status" value="1"/>
</dbReference>
<evidence type="ECO:0000313" key="2">
    <source>
        <dbReference type="EMBL" id="PWA48687.1"/>
    </source>
</evidence>
<dbReference type="InterPro" id="IPR001810">
    <property type="entry name" value="F-box_dom"/>
</dbReference>
<comment type="caution">
    <text evidence="2">The sequence shown here is derived from an EMBL/GenBank/DDBJ whole genome shotgun (WGS) entry which is preliminary data.</text>
</comment>
<accession>A0A2U1LI59</accession>
<dbReference type="Proteomes" id="UP000245207">
    <property type="component" value="Unassembled WGS sequence"/>
</dbReference>
<dbReference type="FunFam" id="1.20.1280.50:FF:000023">
    <property type="entry name" value="F-box/LRR-repeat protein 4"/>
    <property type="match status" value="1"/>
</dbReference>
<evidence type="ECO:0000259" key="1">
    <source>
        <dbReference type="PROSITE" id="PS50181"/>
    </source>
</evidence>